<proteinExistence type="predicted"/>
<reference evidence="1 2" key="1">
    <citation type="submission" date="2021-06" db="EMBL/GenBank/DDBJ databases">
        <authorList>
            <person name="Palmer J.M."/>
        </authorList>
    </citation>
    <scope>NUCLEOTIDE SEQUENCE [LARGE SCALE GENOMIC DNA]</scope>
    <source>
        <strain evidence="2">if_2019</strain>
        <tissue evidence="1">Muscle</tissue>
    </source>
</reference>
<name>A0ABV0STB1_9TELE</name>
<keyword evidence="2" id="KW-1185">Reference proteome</keyword>
<protein>
    <submittedName>
        <fullName evidence="1">Uncharacterized protein</fullName>
    </submittedName>
</protein>
<gene>
    <name evidence="1" type="ORF">ILYODFUR_033009</name>
</gene>
<evidence type="ECO:0000313" key="1">
    <source>
        <dbReference type="EMBL" id="MEQ2223071.1"/>
    </source>
</evidence>
<accession>A0ABV0STB1</accession>
<comment type="caution">
    <text evidence="1">The sequence shown here is derived from an EMBL/GenBank/DDBJ whole genome shotgun (WGS) entry which is preliminary data.</text>
</comment>
<dbReference type="EMBL" id="JAHRIQ010005516">
    <property type="protein sequence ID" value="MEQ2223071.1"/>
    <property type="molecule type" value="Genomic_DNA"/>
</dbReference>
<dbReference type="Proteomes" id="UP001482620">
    <property type="component" value="Unassembled WGS sequence"/>
</dbReference>
<sequence>MQHAHSRFLPPATVITVHTTFFLLIHETLRSGTFEGTALEIRNIWSPYCNIPAVNGWPRFSCPGCRVSLSTNKGGGVFSIQLVVNEQAFNPSVHQRSTGL</sequence>
<evidence type="ECO:0000313" key="2">
    <source>
        <dbReference type="Proteomes" id="UP001482620"/>
    </source>
</evidence>
<organism evidence="1 2">
    <name type="scientific">Ilyodon furcidens</name>
    <name type="common">goldbreast splitfin</name>
    <dbReference type="NCBI Taxonomy" id="33524"/>
    <lineage>
        <taxon>Eukaryota</taxon>
        <taxon>Metazoa</taxon>
        <taxon>Chordata</taxon>
        <taxon>Craniata</taxon>
        <taxon>Vertebrata</taxon>
        <taxon>Euteleostomi</taxon>
        <taxon>Actinopterygii</taxon>
        <taxon>Neopterygii</taxon>
        <taxon>Teleostei</taxon>
        <taxon>Neoteleostei</taxon>
        <taxon>Acanthomorphata</taxon>
        <taxon>Ovalentaria</taxon>
        <taxon>Atherinomorphae</taxon>
        <taxon>Cyprinodontiformes</taxon>
        <taxon>Goodeidae</taxon>
        <taxon>Ilyodon</taxon>
    </lineage>
</organism>